<dbReference type="Pfam" id="PF00300">
    <property type="entry name" value="His_Phos_1"/>
    <property type="match status" value="1"/>
</dbReference>
<evidence type="ECO:0000313" key="5">
    <source>
        <dbReference type="Proteomes" id="UP000054485"/>
    </source>
</evidence>
<dbReference type="InterPro" id="IPR051695">
    <property type="entry name" value="Phosphoglycerate_Mutase"/>
</dbReference>
<accession>A0A0D0B4M5</accession>
<organism evidence="4 5">
    <name type="scientific">Suillus luteus UH-Slu-Lm8-n1</name>
    <dbReference type="NCBI Taxonomy" id="930992"/>
    <lineage>
        <taxon>Eukaryota</taxon>
        <taxon>Fungi</taxon>
        <taxon>Dikarya</taxon>
        <taxon>Basidiomycota</taxon>
        <taxon>Agaricomycotina</taxon>
        <taxon>Agaricomycetes</taxon>
        <taxon>Agaricomycetidae</taxon>
        <taxon>Boletales</taxon>
        <taxon>Suillineae</taxon>
        <taxon>Suillaceae</taxon>
        <taxon>Suillus</taxon>
    </lineage>
</organism>
<dbReference type="InParanoid" id="A0A0D0B4M5"/>
<dbReference type="GO" id="GO:0043456">
    <property type="term" value="P:regulation of pentose-phosphate shunt"/>
    <property type="evidence" value="ECO:0007669"/>
    <property type="project" value="TreeGrafter"/>
</dbReference>
<evidence type="ECO:0000256" key="2">
    <source>
        <dbReference type="PIRSR" id="PIRSR613078-1"/>
    </source>
</evidence>
<protein>
    <recommendedName>
        <fullName evidence="6">Phosphoglycerate mutase-like protein</fullName>
    </recommendedName>
</protein>
<dbReference type="SUPFAM" id="SSF53254">
    <property type="entry name" value="Phosphoglycerate mutase-like"/>
    <property type="match status" value="1"/>
</dbReference>
<dbReference type="HOGENOM" id="CLU_033323_9_2_1"/>
<dbReference type="GO" id="GO:0045820">
    <property type="term" value="P:negative regulation of glycolytic process"/>
    <property type="evidence" value="ECO:0007669"/>
    <property type="project" value="TreeGrafter"/>
</dbReference>
<dbReference type="GO" id="GO:0004331">
    <property type="term" value="F:fructose-2,6-bisphosphate 2-phosphatase activity"/>
    <property type="evidence" value="ECO:0007669"/>
    <property type="project" value="TreeGrafter"/>
</dbReference>
<evidence type="ECO:0000313" key="4">
    <source>
        <dbReference type="EMBL" id="KIK41422.1"/>
    </source>
</evidence>
<dbReference type="EMBL" id="KN835269">
    <property type="protein sequence ID" value="KIK41422.1"/>
    <property type="molecule type" value="Genomic_DNA"/>
</dbReference>
<feature type="active site" description="Proton donor/acceptor" evidence="2">
    <location>
        <position position="86"/>
    </location>
</feature>
<reference evidence="4 5" key="1">
    <citation type="submission" date="2014-04" db="EMBL/GenBank/DDBJ databases">
        <authorList>
            <consortium name="DOE Joint Genome Institute"/>
            <person name="Kuo A."/>
            <person name="Ruytinx J."/>
            <person name="Rineau F."/>
            <person name="Colpaert J."/>
            <person name="Kohler A."/>
            <person name="Nagy L.G."/>
            <person name="Floudas D."/>
            <person name="Copeland A."/>
            <person name="Barry K.W."/>
            <person name="Cichocki N."/>
            <person name="Veneault-Fourrey C."/>
            <person name="LaButti K."/>
            <person name="Lindquist E.A."/>
            <person name="Lipzen A."/>
            <person name="Lundell T."/>
            <person name="Morin E."/>
            <person name="Murat C."/>
            <person name="Sun H."/>
            <person name="Tunlid A."/>
            <person name="Henrissat B."/>
            <person name="Grigoriev I.V."/>
            <person name="Hibbett D.S."/>
            <person name="Martin F."/>
            <person name="Nordberg H.P."/>
            <person name="Cantor M.N."/>
            <person name="Hua S.X."/>
        </authorList>
    </citation>
    <scope>NUCLEOTIDE SEQUENCE [LARGE SCALE GENOMIC DNA]</scope>
    <source>
        <strain evidence="4 5">UH-Slu-Lm8-n1</strain>
    </source>
</reference>
<dbReference type="AlphaFoldDB" id="A0A0D0B4M5"/>
<evidence type="ECO:0000256" key="1">
    <source>
        <dbReference type="ARBA" id="ARBA00022801"/>
    </source>
</evidence>
<gene>
    <name evidence="4" type="ORF">CY34DRAFT_85446</name>
</gene>
<feature type="active site" description="Tele-phosphohistidine intermediate" evidence="2">
    <location>
        <position position="12"/>
    </location>
</feature>
<dbReference type="InterPro" id="IPR013078">
    <property type="entry name" value="His_Pase_superF_clade-1"/>
</dbReference>
<dbReference type="CDD" id="cd07067">
    <property type="entry name" value="HP_PGM_like"/>
    <property type="match status" value="1"/>
</dbReference>
<dbReference type="STRING" id="930992.A0A0D0B4M5"/>
<dbReference type="SMART" id="SM00855">
    <property type="entry name" value="PGAM"/>
    <property type="match status" value="1"/>
</dbReference>
<sequence length="236" mass="26218">MTIIARVFFVRHGETDSNRDRIVQGQLDTQLNATGLQQAAMTAEALKHVSFDKAFTSDLQRASVTAERILQCHTGIELVQDSALRERFMGEMQGKKGPVDMEGLSDSSTIETDEAFVGRCITWYNRVIIPQISVTEPDMDVSEGQCRNMLVLSHGAFIATLFRIMISTSHVTCPAELKLRGLPTLGNASMSVVEYRTVPRGKRREVEVDILKYGDISHLCGLRVIEENVDVEASQS</sequence>
<dbReference type="Gene3D" id="3.40.50.1240">
    <property type="entry name" value="Phosphoglycerate mutase-like"/>
    <property type="match status" value="1"/>
</dbReference>
<dbReference type="Proteomes" id="UP000054485">
    <property type="component" value="Unassembled WGS sequence"/>
</dbReference>
<evidence type="ECO:0008006" key="6">
    <source>
        <dbReference type="Google" id="ProtNLM"/>
    </source>
</evidence>
<name>A0A0D0B4M5_9AGAM</name>
<keyword evidence="5" id="KW-1185">Reference proteome</keyword>
<proteinExistence type="predicted"/>
<dbReference type="FunCoup" id="A0A0D0B4M5">
    <property type="interactions" value="312"/>
</dbReference>
<dbReference type="PANTHER" id="PTHR46517:SF1">
    <property type="entry name" value="FRUCTOSE-2,6-BISPHOSPHATASE TIGAR"/>
    <property type="match status" value="1"/>
</dbReference>
<evidence type="ECO:0000256" key="3">
    <source>
        <dbReference type="PIRSR" id="PIRSR613078-2"/>
    </source>
</evidence>
<dbReference type="PANTHER" id="PTHR46517">
    <property type="entry name" value="FRUCTOSE-2,6-BISPHOSPHATASE TIGAR"/>
    <property type="match status" value="1"/>
</dbReference>
<dbReference type="InterPro" id="IPR029033">
    <property type="entry name" value="His_PPase_superfam"/>
</dbReference>
<reference evidence="5" key="2">
    <citation type="submission" date="2015-01" db="EMBL/GenBank/DDBJ databases">
        <title>Evolutionary Origins and Diversification of the Mycorrhizal Mutualists.</title>
        <authorList>
            <consortium name="DOE Joint Genome Institute"/>
            <consortium name="Mycorrhizal Genomics Consortium"/>
            <person name="Kohler A."/>
            <person name="Kuo A."/>
            <person name="Nagy L.G."/>
            <person name="Floudas D."/>
            <person name="Copeland A."/>
            <person name="Barry K.W."/>
            <person name="Cichocki N."/>
            <person name="Veneault-Fourrey C."/>
            <person name="LaButti K."/>
            <person name="Lindquist E.A."/>
            <person name="Lipzen A."/>
            <person name="Lundell T."/>
            <person name="Morin E."/>
            <person name="Murat C."/>
            <person name="Riley R."/>
            <person name="Ohm R."/>
            <person name="Sun H."/>
            <person name="Tunlid A."/>
            <person name="Henrissat B."/>
            <person name="Grigoriev I.V."/>
            <person name="Hibbett D.S."/>
            <person name="Martin F."/>
        </authorList>
    </citation>
    <scope>NUCLEOTIDE SEQUENCE [LARGE SCALE GENOMIC DNA]</scope>
    <source>
        <strain evidence="5">UH-Slu-Lm8-n1</strain>
    </source>
</reference>
<feature type="binding site" evidence="3">
    <location>
        <begin position="11"/>
        <end position="18"/>
    </location>
    <ligand>
        <name>substrate</name>
    </ligand>
</feature>
<dbReference type="GO" id="GO:0005829">
    <property type="term" value="C:cytosol"/>
    <property type="evidence" value="ECO:0007669"/>
    <property type="project" value="TreeGrafter"/>
</dbReference>
<feature type="binding site" evidence="3">
    <location>
        <position position="61"/>
    </location>
    <ligand>
        <name>substrate</name>
    </ligand>
</feature>
<dbReference type="OrthoDB" id="354304at2759"/>
<keyword evidence="1" id="KW-0378">Hydrolase</keyword>